<feature type="transmembrane region" description="Helical" evidence="1">
    <location>
        <begin position="114"/>
        <end position="134"/>
    </location>
</feature>
<sequence length="263" mass="29033">MYVETSLDQRLPAKNERMSAPEVELEPQEINYWQATARPLTSLIFVLPMLAVYEAGVLMLGPDAIRNGVDVWLRQFLGLMGLGQYFLLPVLTIAILLSWHHLKSYPWQFRPTNLPLMAAESMVLGLLLLCLAHFQASVMQMQVVAANAGPEVDVTTKQVVAYFGAGIYEELLFRLMLIPVLIVFIQGFAFPKLVATFAAMLISSLVFAAAHYNFFVAGGDPIDGYTFLFRLSAGLIFASIFALRGFGIAAGSHAMYDVLVAFS</sequence>
<accession>A0A518C1Z0</accession>
<dbReference type="Proteomes" id="UP000318626">
    <property type="component" value="Chromosome"/>
</dbReference>
<organism evidence="3 4">
    <name type="scientific">Bremerella volcania</name>
    <dbReference type="NCBI Taxonomy" id="2527984"/>
    <lineage>
        <taxon>Bacteria</taxon>
        <taxon>Pseudomonadati</taxon>
        <taxon>Planctomycetota</taxon>
        <taxon>Planctomycetia</taxon>
        <taxon>Pirellulales</taxon>
        <taxon>Pirellulaceae</taxon>
        <taxon>Bremerella</taxon>
    </lineage>
</organism>
<feature type="transmembrane region" description="Helical" evidence="1">
    <location>
        <begin position="40"/>
        <end position="62"/>
    </location>
</feature>
<proteinExistence type="predicted"/>
<feature type="domain" description="CAAX prenyl protease 2/Lysostaphin resistance protein A-like" evidence="2">
    <location>
        <begin position="159"/>
        <end position="258"/>
    </location>
</feature>
<feature type="transmembrane region" description="Helical" evidence="1">
    <location>
        <begin position="171"/>
        <end position="190"/>
    </location>
</feature>
<dbReference type="GO" id="GO:0080120">
    <property type="term" value="P:CAAX-box protein maturation"/>
    <property type="evidence" value="ECO:0007669"/>
    <property type="project" value="UniProtKB-ARBA"/>
</dbReference>
<keyword evidence="4" id="KW-1185">Reference proteome</keyword>
<feature type="transmembrane region" description="Helical" evidence="1">
    <location>
        <begin position="197"/>
        <end position="215"/>
    </location>
</feature>
<dbReference type="OrthoDB" id="9814348at2"/>
<dbReference type="EMBL" id="CP036289">
    <property type="protein sequence ID" value="QDU73238.1"/>
    <property type="molecule type" value="Genomic_DNA"/>
</dbReference>
<dbReference type="GO" id="GO:0006508">
    <property type="term" value="P:proteolysis"/>
    <property type="evidence" value="ECO:0007669"/>
    <property type="project" value="UniProtKB-KW"/>
</dbReference>
<keyword evidence="1" id="KW-1133">Transmembrane helix</keyword>
<keyword evidence="1" id="KW-0812">Transmembrane</keyword>
<dbReference type="InterPro" id="IPR003675">
    <property type="entry name" value="Rce1/LyrA-like_dom"/>
</dbReference>
<evidence type="ECO:0000313" key="3">
    <source>
        <dbReference type="EMBL" id="QDU73238.1"/>
    </source>
</evidence>
<dbReference type="AlphaFoldDB" id="A0A518C1Z0"/>
<protein>
    <submittedName>
        <fullName evidence="3">CAAX amino terminal protease self-immunity</fullName>
    </submittedName>
</protein>
<name>A0A518C1Z0_9BACT</name>
<keyword evidence="3" id="KW-0645">Protease</keyword>
<feature type="transmembrane region" description="Helical" evidence="1">
    <location>
        <begin position="227"/>
        <end position="246"/>
    </location>
</feature>
<dbReference type="GO" id="GO:0004175">
    <property type="term" value="F:endopeptidase activity"/>
    <property type="evidence" value="ECO:0007669"/>
    <property type="project" value="UniProtKB-ARBA"/>
</dbReference>
<keyword evidence="1" id="KW-0472">Membrane</keyword>
<feature type="transmembrane region" description="Helical" evidence="1">
    <location>
        <begin position="82"/>
        <end position="102"/>
    </location>
</feature>
<dbReference type="Pfam" id="PF02517">
    <property type="entry name" value="Rce1-like"/>
    <property type="match status" value="1"/>
</dbReference>
<evidence type="ECO:0000256" key="1">
    <source>
        <dbReference type="SAM" id="Phobius"/>
    </source>
</evidence>
<evidence type="ECO:0000313" key="4">
    <source>
        <dbReference type="Proteomes" id="UP000318626"/>
    </source>
</evidence>
<evidence type="ECO:0000259" key="2">
    <source>
        <dbReference type="Pfam" id="PF02517"/>
    </source>
</evidence>
<dbReference type="KEGG" id="bvo:Pan97_02050"/>
<gene>
    <name evidence="3" type="ORF">Pan97_02050</name>
</gene>
<keyword evidence="3" id="KW-0378">Hydrolase</keyword>
<reference evidence="4" key="1">
    <citation type="submission" date="2019-02" db="EMBL/GenBank/DDBJ databases">
        <title>Deep-cultivation of Planctomycetes and their phenomic and genomic characterization uncovers novel biology.</title>
        <authorList>
            <person name="Wiegand S."/>
            <person name="Jogler M."/>
            <person name="Boedeker C."/>
            <person name="Pinto D."/>
            <person name="Vollmers J."/>
            <person name="Rivas-Marin E."/>
            <person name="Kohn T."/>
            <person name="Peeters S.H."/>
            <person name="Heuer A."/>
            <person name="Rast P."/>
            <person name="Oberbeckmann S."/>
            <person name="Bunk B."/>
            <person name="Jeske O."/>
            <person name="Meyerdierks A."/>
            <person name="Storesund J.E."/>
            <person name="Kallscheuer N."/>
            <person name="Luecker S."/>
            <person name="Lage O.M."/>
            <person name="Pohl T."/>
            <person name="Merkel B.J."/>
            <person name="Hornburger P."/>
            <person name="Mueller R.-W."/>
            <person name="Bruemmer F."/>
            <person name="Labrenz M."/>
            <person name="Spormann A.M."/>
            <person name="Op den Camp H."/>
            <person name="Overmann J."/>
            <person name="Amann R."/>
            <person name="Jetten M.S.M."/>
            <person name="Mascher T."/>
            <person name="Medema M.H."/>
            <person name="Devos D.P."/>
            <person name="Kaster A.-K."/>
            <person name="Ovreas L."/>
            <person name="Rohde M."/>
            <person name="Galperin M.Y."/>
            <person name="Jogler C."/>
        </authorList>
    </citation>
    <scope>NUCLEOTIDE SEQUENCE [LARGE SCALE GENOMIC DNA]</scope>
    <source>
        <strain evidence="4">Pan97</strain>
    </source>
</reference>